<name>A0A1H3I229_9BACI</name>
<evidence type="ECO:0000256" key="1">
    <source>
        <dbReference type="ARBA" id="ARBA00006484"/>
    </source>
</evidence>
<dbReference type="CDD" id="cd05233">
    <property type="entry name" value="SDR_c"/>
    <property type="match status" value="1"/>
</dbReference>
<dbReference type="InterPro" id="IPR036291">
    <property type="entry name" value="NAD(P)-bd_dom_sf"/>
</dbReference>
<reference evidence="4 5" key="1">
    <citation type="submission" date="2016-10" db="EMBL/GenBank/DDBJ databases">
        <authorList>
            <person name="Varghese N."/>
            <person name="Submissions S."/>
        </authorList>
    </citation>
    <scope>NUCLEOTIDE SEQUENCE [LARGE SCALE GENOMIC DNA]</scope>
    <source>
        <strain evidence="4 5">DSM 20748</strain>
    </source>
</reference>
<dbReference type="PRINTS" id="PR00080">
    <property type="entry name" value="SDRFAMILY"/>
</dbReference>
<dbReference type="SMART" id="SM00822">
    <property type="entry name" value="PKS_KR"/>
    <property type="match status" value="1"/>
</dbReference>
<evidence type="ECO:0000313" key="5">
    <source>
        <dbReference type="Proteomes" id="UP000198647"/>
    </source>
</evidence>
<comment type="similarity">
    <text evidence="1 2">Belongs to the short-chain dehydrogenases/reductases (SDR) family.</text>
</comment>
<dbReference type="SUPFAM" id="SSF51735">
    <property type="entry name" value="NAD(P)-binding Rossmann-fold domains"/>
    <property type="match status" value="1"/>
</dbReference>
<dbReference type="InterPro" id="IPR050259">
    <property type="entry name" value="SDR"/>
</dbReference>
<dbReference type="Gene3D" id="3.40.50.720">
    <property type="entry name" value="NAD(P)-binding Rossmann-like Domain"/>
    <property type="match status" value="1"/>
</dbReference>
<dbReference type="PANTHER" id="PTHR42879">
    <property type="entry name" value="3-OXOACYL-(ACYL-CARRIER-PROTEIN) REDUCTASE"/>
    <property type="match status" value="1"/>
</dbReference>
<evidence type="ECO:0000256" key="2">
    <source>
        <dbReference type="RuleBase" id="RU000363"/>
    </source>
</evidence>
<dbReference type="InterPro" id="IPR002347">
    <property type="entry name" value="SDR_fam"/>
</dbReference>
<evidence type="ECO:0000313" key="4">
    <source>
        <dbReference type="EMBL" id="SDY21094.1"/>
    </source>
</evidence>
<dbReference type="PRINTS" id="PR00081">
    <property type="entry name" value="GDHRDH"/>
</dbReference>
<keyword evidence="5" id="KW-1185">Reference proteome</keyword>
<gene>
    <name evidence="4" type="ORF">SAMN04488081_2354</name>
</gene>
<dbReference type="PANTHER" id="PTHR42879:SF2">
    <property type="entry name" value="3-OXOACYL-[ACYL-CARRIER-PROTEIN] REDUCTASE FABG"/>
    <property type="match status" value="1"/>
</dbReference>
<dbReference type="EMBL" id="FNOS01000006">
    <property type="protein sequence ID" value="SDY21094.1"/>
    <property type="molecule type" value="Genomic_DNA"/>
</dbReference>
<evidence type="ECO:0000259" key="3">
    <source>
        <dbReference type="SMART" id="SM00822"/>
    </source>
</evidence>
<dbReference type="InterPro" id="IPR020904">
    <property type="entry name" value="Sc_DH/Rdtase_CS"/>
</dbReference>
<organism evidence="4 5">
    <name type="scientific">Salimicrobium album</name>
    <dbReference type="NCBI Taxonomy" id="50717"/>
    <lineage>
        <taxon>Bacteria</taxon>
        <taxon>Bacillati</taxon>
        <taxon>Bacillota</taxon>
        <taxon>Bacilli</taxon>
        <taxon>Bacillales</taxon>
        <taxon>Bacillaceae</taxon>
        <taxon>Salimicrobium</taxon>
    </lineage>
</organism>
<dbReference type="PROSITE" id="PS00061">
    <property type="entry name" value="ADH_SHORT"/>
    <property type="match status" value="1"/>
</dbReference>
<proteinExistence type="inferred from homology"/>
<comment type="caution">
    <text evidence="4">The sequence shown here is derived from an EMBL/GenBank/DDBJ whole genome shotgun (WGS) entry which is preliminary data.</text>
</comment>
<dbReference type="Proteomes" id="UP000198647">
    <property type="component" value="Unassembled WGS sequence"/>
</dbReference>
<accession>A0A1H3I229</accession>
<feature type="domain" description="Ketoreductase" evidence="3">
    <location>
        <begin position="11"/>
        <end position="189"/>
    </location>
</feature>
<dbReference type="Pfam" id="PF00106">
    <property type="entry name" value="adh_short"/>
    <property type="match status" value="1"/>
</dbReference>
<dbReference type="InterPro" id="IPR057326">
    <property type="entry name" value="KR_dom"/>
</dbReference>
<protein>
    <submittedName>
        <fullName evidence="4">3-oxoacyl-[acyl-carrier protein] reductase</fullName>
    </submittedName>
</protein>
<sequence length="262" mass="28400">MLFADNAFKGKHIVVTGASRGIGRETAIQLTRAGASVTLTGRNRERLEEVQKECENGTGETQIVVADLNQAADRQELVEKSLEFLPVYGLVNSAGVLSTYYLEDIPEEELRKAMEVNFFSLTLLTQEFYTEMKKREEGAIVNLSSLSGLRGTHGNVAYCASKFAVTGFTQSLAHEAIRSNIRVNAVAPGFVDTEMGRKAVAAKAEREGRSFEEQWELAQSGNPSGRITTAGEVAGTILFLLSEASENIIGESVKISGGSVMR</sequence>